<keyword evidence="9 14" id="KW-0408">Iron</keyword>
<feature type="binding site" evidence="13">
    <location>
        <position position="978"/>
    </location>
    <ligand>
        <name>substrate</name>
    </ligand>
</feature>
<evidence type="ECO:0000259" key="15">
    <source>
        <dbReference type="PROSITE" id="PS51085"/>
    </source>
</evidence>
<evidence type="ECO:0000256" key="12">
    <source>
        <dbReference type="PIRSR" id="PIRSR000127-1"/>
    </source>
</evidence>
<reference evidence="17" key="1">
    <citation type="submission" date="2020-05" db="UniProtKB">
        <authorList>
            <consortium name="EnsemblMetazoa"/>
        </authorList>
    </citation>
    <scope>IDENTIFICATION</scope>
    <source>
        <strain evidence="17">BB02</strain>
    </source>
</reference>
<dbReference type="PROSITE" id="PS51085">
    <property type="entry name" value="2FE2S_FER_2"/>
    <property type="match status" value="1"/>
</dbReference>
<dbReference type="PANTHER" id="PTHR11908">
    <property type="entry name" value="XANTHINE DEHYDROGENASE"/>
    <property type="match status" value="1"/>
</dbReference>
<comment type="cofactor">
    <cofactor evidence="14">
        <name>Mo-molybdopterin</name>
        <dbReference type="ChEBI" id="CHEBI:71302"/>
    </cofactor>
    <text evidence="14">Binds 1 Mo-molybdopterin (Mo-MPT) cofactor per subunit.</text>
</comment>
<dbReference type="KEGG" id="bgt:106054344"/>
<dbReference type="VEuPathDB" id="VectorBase:BGLAX_041248"/>
<dbReference type="InterPro" id="IPR036318">
    <property type="entry name" value="FAD-bd_PCMH-like_sf"/>
</dbReference>
<name>A0A2C9JDR6_BIOGL</name>
<dbReference type="SUPFAM" id="SSF56176">
    <property type="entry name" value="FAD-binding/transporter-associated domain-like"/>
    <property type="match status" value="1"/>
</dbReference>
<feature type="binding site" evidence="14">
    <location>
        <position position="1045"/>
    </location>
    <ligand>
        <name>Mo-molybdopterin</name>
        <dbReference type="ChEBI" id="CHEBI:71302"/>
    </ligand>
    <ligandPart>
        <name>Mo</name>
        <dbReference type="ChEBI" id="CHEBI:28685"/>
    </ligandPart>
</feature>
<dbReference type="FunFam" id="3.30.365.10:FF:000002">
    <property type="entry name" value="Xanthine dehydrogenase oxidase"/>
    <property type="match status" value="1"/>
</dbReference>
<dbReference type="FunFam" id="3.30.365.10:FF:000001">
    <property type="entry name" value="Xanthine dehydrogenase oxidase"/>
    <property type="match status" value="1"/>
</dbReference>
<feature type="binding site" evidence="14">
    <location>
        <position position="147"/>
    </location>
    <ligand>
        <name>[2Fe-2S] cluster</name>
        <dbReference type="ChEBI" id="CHEBI:190135"/>
        <label>2</label>
    </ligand>
</feature>
<feature type="binding site" evidence="14">
    <location>
        <position position="113"/>
    </location>
    <ligand>
        <name>[2Fe-2S] cluster</name>
        <dbReference type="ChEBI" id="CHEBI:190135"/>
        <label>2</label>
    </ligand>
</feature>
<keyword evidence="7 13" id="KW-0274">FAD</keyword>
<evidence type="ECO:0000256" key="7">
    <source>
        <dbReference type="ARBA" id="ARBA00022827"/>
    </source>
</evidence>
<dbReference type="InterPro" id="IPR002346">
    <property type="entry name" value="Mopterin_DH_FAD-bd"/>
</dbReference>
<dbReference type="EnsemblMetazoa" id="BGLB001131-RB">
    <property type="protein sequence ID" value="BGLB001131-PB"/>
    <property type="gene ID" value="BGLB001131"/>
</dbReference>
<dbReference type="GO" id="GO:0005506">
    <property type="term" value="F:iron ion binding"/>
    <property type="evidence" value="ECO:0007669"/>
    <property type="project" value="InterPro"/>
</dbReference>
<dbReference type="InterPro" id="IPR008274">
    <property type="entry name" value="AldOxase/xan_DH_MoCoBD1"/>
</dbReference>
<dbReference type="GO" id="GO:0071949">
    <property type="term" value="F:FAD binding"/>
    <property type="evidence" value="ECO:0007669"/>
    <property type="project" value="InterPro"/>
</dbReference>
<dbReference type="SUPFAM" id="SSF56003">
    <property type="entry name" value="Molybdenum cofactor-binding domain"/>
    <property type="match status" value="1"/>
</dbReference>
<proteinExistence type="inferred from homology"/>
<feature type="binding site" evidence="14">
    <location>
        <position position="45"/>
    </location>
    <ligand>
        <name>[2Fe-2S] cluster</name>
        <dbReference type="ChEBI" id="CHEBI:190135"/>
        <label>1</label>
    </ligand>
</feature>
<evidence type="ECO:0000256" key="5">
    <source>
        <dbReference type="ARBA" id="ARBA00022714"/>
    </source>
</evidence>
<dbReference type="SUPFAM" id="SSF55447">
    <property type="entry name" value="CO dehydrogenase flavoprotein C-terminal domain-like"/>
    <property type="match status" value="1"/>
</dbReference>
<dbReference type="InterPro" id="IPR046867">
    <property type="entry name" value="AldOxase/xan_DH_MoCoBD2"/>
</dbReference>
<dbReference type="InterPro" id="IPR012675">
    <property type="entry name" value="Beta-grasp_dom_sf"/>
</dbReference>
<feature type="active site" description="Proton acceptor" evidence="12">
    <location>
        <position position="1218"/>
    </location>
</feature>
<dbReference type="SUPFAM" id="SSF47741">
    <property type="entry name" value="CO dehydrogenase ISP C-domain like"/>
    <property type="match status" value="1"/>
</dbReference>
<evidence type="ECO:0000256" key="11">
    <source>
        <dbReference type="ARBA" id="ARBA00034078"/>
    </source>
</evidence>
<organism evidence="17 18">
    <name type="scientific">Biomphalaria glabrata</name>
    <name type="common">Bloodfluke planorb</name>
    <name type="synonym">Freshwater snail</name>
    <dbReference type="NCBI Taxonomy" id="6526"/>
    <lineage>
        <taxon>Eukaryota</taxon>
        <taxon>Metazoa</taxon>
        <taxon>Spiralia</taxon>
        <taxon>Lophotrochozoa</taxon>
        <taxon>Mollusca</taxon>
        <taxon>Gastropoda</taxon>
        <taxon>Heterobranchia</taxon>
        <taxon>Euthyneura</taxon>
        <taxon>Panpulmonata</taxon>
        <taxon>Hygrophila</taxon>
        <taxon>Lymnaeoidea</taxon>
        <taxon>Planorbidae</taxon>
        <taxon>Biomphalaria</taxon>
    </lineage>
</organism>
<feature type="binding site" evidence="14">
    <location>
        <position position="736"/>
    </location>
    <ligand>
        <name>Mo-molybdopterin</name>
        <dbReference type="ChEBI" id="CHEBI:71302"/>
    </ligand>
    <ligandPart>
        <name>Mo</name>
        <dbReference type="ChEBI" id="CHEBI:28685"/>
    </ligandPart>
</feature>
<dbReference type="PROSITE" id="PS00197">
    <property type="entry name" value="2FE2S_FER_1"/>
    <property type="match status" value="1"/>
</dbReference>
<dbReference type="Pfam" id="PF20256">
    <property type="entry name" value="MoCoBD_2"/>
    <property type="match status" value="1"/>
</dbReference>
<dbReference type="InterPro" id="IPR036856">
    <property type="entry name" value="Ald_Oxase/Xan_DH_a/b_sf"/>
</dbReference>
<evidence type="ECO:0000256" key="8">
    <source>
        <dbReference type="ARBA" id="ARBA00023002"/>
    </source>
</evidence>
<keyword evidence="5 14" id="KW-0001">2Fe-2S</keyword>
<evidence type="ECO:0000256" key="3">
    <source>
        <dbReference type="ARBA" id="ARBA00022505"/>
    </source>
</evidence>
<keyword evidence="3 14" id="KW-0500">Molybdenum</keyword>
<dbReference type="VEuPathDB" id="VectorBase:BGLB001131"/>
<sequence>MVTLNVNGTWYTVGSEYPLSSTLLDFLRKERISTGTKSCCDEGGCGVCVVNITMLDPLTNSPRAYSAVSCCLLLRSCDGMSITTIEGLGNTRDGLHPIQERLATYDGAQCGFCSPAQVMNMYSLLKSNSQPSMKEIEDAFDATICRCTGYRSIMDAMKSFAVDAHDTLKGGPIDIEDVPTQICKSTGKACHGHCSQNKKSCVAKEDNLCWLQPTSLAELCTLLDQHSHQKYRLVFGNTAFGVHKDLDPSNYEVLINLRQVKEFYQMNLSQPDHITLGANLTLTCLKSLFEQSTDQGLPYAKMFASHIKRVSSTGIRNIACWAGNLMLKQAKRDFPSDICLLLETVDAKLSIASKNGEVKLYTIQEFLAKDMAGHVIVSAQLPKYKAGNYIIRTLRTAHRYQQCQAHIATGFIFEIDKKREFLVLNKPSIVIQGISSDLFHAHRTETFLDKKKLGNANVIQEAFNILSQELNICSNGPLFASREYRQSLVLSHFFKFLIGVCVGLTRPRYTSGATEVDRPVMSGSQDYGVVDMARAPANQPMMKVTAKHLTTGEIKFLDDQPDLPDMLYAAVVLSEVGNASIKNIETSRALALPGVVKVLQAGDIPGQNNWRVKSWYGGQISELLSSGKVEYAGQPIGLVIAEDPKTALKAAQAVHITYTDVKPVIVSLKDAIKAESFFPSLDPVTKGDAQGVMSKAPHRVKGNTSTGEQYHFHLENQTSVCAPTDTGGVDVQSTSQWIDFTQEVVSQVLGISDCNVNVETQRLGGGFGGKIWYNGPVAGMCALAAHNLRRPVKLHMDLATNMQYQGCRMGYFYDYEVGFDNDGKVLAVIVTAYCDCGSDFFALDLNEHVFNWLENAYFIPNISWTVQPCKTHKPVSTAMRAPGSATSIFAIESILDHVATYLNKDHLEIRKINLFQPGQVTLSGMVLEQCLIGDMVKQMEKDIGYLQRMQSVEEFNKNNRWKKRGLHVMPSRYALVYTWLCFNTSVIIYHADGSVVIAHGAIDMGQGIDTKAIQTCAHKFGISVDKIKVVKKSTTINANSHFTGGSVCSELICLAVIKSCETLLERLAPVRKKLNNPPWNELIAGAYAGGINLTAQYWPSDNEKIPEYNAYSVCCSEVELDVLTGEYNIVQVDYLYDCGTSLNPELDMGQLEGAFNMGCGLFLLESMKYDPKTGKALSDGTWNYKVPMSRDLPTRFNAKFLRNAPNPIGVLGSKAVGETPVAQGSCPLFALKRALEAARSETGQQGWFPIYAPLTVEKLQKSCLNDYRHFIL</sequence>
<dbReference type="GO" id="GO:0051537">
    <property type="term" value="F:2 iron, 2 sulfur cluster binding"/>
    <property type="evidence" value="ECO:0007669"/>
    <property type="project" value="UniProtKB-KW"/>
</dbReference>
<protein>
    <recommendedName>
        <fullName evidence="19">FAD-binding PCMH-type domain-containing protein</fullName>
    </recommendedName>
</protein>
<dbReference type="CDD" id="cd00207">
    <property type="entry name" value="fer2"/>
    <property type="match status" value="1"/>
</dbReference>
<dbReference type="Gene3D" id="3.30.365.10">
    <property type="entry name" value="Aldehyde oxidase/xanthine dehydrogenase, molybdopterin binding domain"/>
    <property type="match status" value="4"/>
</dbReference>
<dbReference type="Pfam" id="PF03450">
    <property type="entry name" value="CO_deh_flav_C"/>
    <property type="match status" value="1"/>
</dbReference>
<dbReference type="InterPro" id="IPR036683">
    <property type="entry name" value="CO_DH_flav_C_dom_sf"/>
</dbReference>
<keyword evidence="10 14" id="KW-0411">Iron-sulfur</keyword>
<evidence type="ECO:0000256" key="13">
    <source>
        <dbReference type="PIRSR" id="PIRSR000127-2"/>
    </source>
</evidence>
<dbReference type="PANTHER" id="PTHR11908:SF132">
    <property type="entry name" value="ALDEHYDE OXIDASE 1-RELATED"/>
    <property type="match status" value="1"/>
</dbReference>
<dbReference type="InterPro" id="IPR006058">
    <property type="entry name" value="2Fe2S_fd_BS"/>
</dbReference>
<feature type="domain" description="2Fe-2S ferredoxin-type" evidence="15">
    <location>
        <begin position="1"/>
        <end position="88"/>
    </location>
</feature>
<dbReference type="Gene3D" id="3.30.43.10">
    <property type="entry name" value="Uridine Diphospho-n-acetylenolpyruvylglucosamine Reductase, domain 2"/>
    <property type="match status" value="1"/>
</dbReference>
<dbReference type="Gene3D" id="3.90.1170.50">
    <property type="entry name" value="Aldehyde oxidase/xanthine dehydrogenase, a/b hammerhead"/>
    <property type="match status" value="1"/>
</dbReference>
<dbReference type="InterPro" id="IPR016167">
    <property type="entry name" value="FAD-bd_PCMH_sub1"/>
</dbReference>
<evidence type="ECO:0000259" key="16">
    <source>
        <dbReference type="PROSITE" id="PS51387"/>
    </source>
</evidence>
<evidence type="ECO:0000256" key="1">
    <source>
        <dbReference type="ARBA" id="ARBA00001974"/>
    </source>
</evidence>
<dbReference type="InterPro" id="IPR036010">
    <property type="entry name" value="2Fe-2S_ferredoxin-like_sf"/>
</dbReference>
<evidence type="ECO:0000256" key="9">
    <source>
        <dbReference type="ARBA" id="ARBA00023004"/>
    </source>
</evidence>
<dbReference type="InterPro" id="IPR001041">
    <property type="entry name" value="2Fe-2S_ferredoxin-type"/>
</dbReference>
<dbReference type="Gene3D" id="3.30.465.10">
    <property type="match status" value="1"/>
</dbReference>
<evidence type="ECO:0000256" key="2">
    <source>
        <dbReference type="ARBA" id="ARBA00006849"/>
    </source>
</evidence>
<keyword evidence="8" id="KW-0560">Oxidoreductase</keyword>
<feature type="binding site" evidence="14">
    <location>
        <position position="767"/>
    </location>
    <ligand>
        <name>Mo-molybdopterin</name>
        <dbReference type="ChEBI" id="CHEBI:71302"/>
    </ligand>
    <ligandPart>
        <name>Mo</name>
        <dbReference type="ChEBI" id="CHEBI:28685"/>
    </ligandPart>
</feature>
<dbReference type="SMART" id="SM01008">
    <property type="entry name" value="Ald_Xan_dh_C"/>
    <property type="match status" value="1"/>
</dbReference>
<dbReference type="PIRSF" id="PIRSF000127">
    <property type="entry name" value="Xanthine_DH"/>
    <property type="match status" value="1"/>
</dbReference>
<dbReference type="InterPro" id="IPR005107">
    <property type="entry name" value="CO_DH_flav_C"/>
</dbReference>
<dbReference type="Gene3D" id="3.30.390.50">
    <property type="entry name" value="CO dehydrogenase flavoprotein, C-terminal domain"/>
    <property type="match status" value="1"/>
</dbReference>
<dbReference type="SUPFAM" id="SSF54292">
    <property type="entry name" value="2Fe-2S ferredoxin-like"/>
    <property type="match status" value="1"/>
</dbReference>
<evidence type="ECO:0000313" key="17">
    <source>
        <dbReference type="EnsemblMetazoa" id="BGLB001131-PB"/>
    </source>
</evidence>
<dbReference type="Proteomes" id="UP000076420">
    <property type="component" value="Unassembled WGS sequence"/>
</dbReference>
<dbReference type="Pfam" id="PF00941">
    <property type="entry name" value="FAD_binding_5"/>
    <property type="match status" value="1"/>
</dbReference>
<comment type="cofactor">
    <cofactor evidence="11">
        <name>[2Fe-2S] cluster</name>
        <dbReference type="ChEBI" id="CHEBI:190135"/>
    </cofactor>
</comment>
<evidence type="ECO:0000313" key="18">
    <source>
        <dbReference type="Proteomes" id="UP000076420"/>
    </source>
</evidence>
<dbReference type="InterPro" id="IPR037165">
    <property type="entry name" value="AldOxase/xan_DH_Mopterin-bd_sf"/>
</dbReference>
<dbReference type="Gene3D" id="1.10.150.120">
    <property type="entry name" value="[2Fe-2S]-binding domain"/>
    <property type="match status" value="1"/>
</dbReference>
<feature type="binding site" evidence="14">
    <location>
        <position position="70"/>
    </location>
    <ligand>
        <name>[2Fe-2S] cluster</name>
        <dbReference type="ChEBI" id="CHEBI:190135"/>
        <label>1</label>
    </ligand>
</feature>
<dbReference type="GO" id="GO:0016491">
    <property type="term" value="F:oxidoreductase activity"/>
    <property type="evidence" value="ECO:0007669"/>
    <property type="project" value="UniProtKB-KW"/>
</dbReference>
<feature type="binding site" evidence="13">
    <location>
        <position position="333"/>
    </location>
    <ligand>
        <name>FAD</name>
        <dbReference type="ChEBI" id="CHEBI:57692"/>
    </ligand>
</feature>
<evidence type="ECO:0000256" key="6">
    <source>
        <dbReference type="ARBA" id="ARBA00022723"/>
    </source>
</evidence>
<feature type="domain" description="FAD-binding PCMH-type" evidence="16">
    <location>
        <begin position="203"/>
        <end position="386"/>
    </location>
</feature>
<dbReference type="InterPro" id="IPR002888">
    <property type="entry name" value="2Fe-2S-bd"/>
</dbReference>
<comment type="cofactor">
    <cofactor evidence="1 13">
        <name>FAD</name>
        <dbReference type="ChEBI" id="CHEBI:57692"/>
    </cofactor>
</comment>
<evidence type="ECO:0000256" key="10">
    <source>
        <dbReference type="ARBA" id="ARBA00023014"/>
    </source>
</evidence>
<dbReference type="Pfam" id="PF01799">
    <property type="entry name" value="Fer2_2"/>
    <property type="match status" value="1"/>
</dbReference>
<evidence type="ECO:0000256" key="4">
    <source>
        <dbReference type="ARBA" id="ARBA00022630"/>
    </source>
</evidence>
<dbReference type="Gene3D" id="3.10.20.30">
    <property type="match status" value="1"/>
</dbReference>
<feature type="binding site" evidence="13">
    <location>
        <position position="395"/>
    </location>
    <ligand>
        <name>FAD</name>
        <dbReference type="ChEBI" id="CHEBI:57692"/>
    </ligand>
</feature>
<feature type="binding site" evidence="14">
    <location>
        <position position="145"/>
    </location>
    <ligand>
        <name>[2Fe-2S] cluster</name>
        <dbReference type="ChEBI" id="CHEBI:190135"/>
        <label>2</label>
    </ligand>
</feature>
<dbReference type="PROSITE" id="PS51387">
    <property type="entry name" value="FAD_PCMH"/>
    <property type="match status" value="1"/>
</dbReference>
<dbReference type="OrthoDB" id="6072595at2759"/>
<feature type="binding site" evidence="14">
    <location>
        <position position="110"/>
    </location>
    <ligand>
        <name>[2Fe-2S] cluster</name>
        <dbReference type="ChEBI" id="CHEBI:190135"/>
        <label>2</label>
    </ligand>
</feature>
<accession>A0A2C9JDR6</accession>
<dbReference type="SUPFAM" id="SSF54665">
    <property type="entry name" value="CO dehydrogenase molybdoprotein N-domain-like"/>
    <property type="match status" value="1"/>
</dbReference>
<keyword evidence="4" id="KW-0285">Flavoprotein</keyword>
<evidence type="ECO:0008006" key="19">
    <source>
        <dbReference type="Google" id="ProtNLM"/>
    </source>
</evidence>
<dbReference type="STRING" id="6526.A0A2C9JDR6"/>
<comment type="similarity">
    <text evidence="2">Belongs to the xanthine dehydrogenase family.</text>
</comment>
<dbReference type="InterPro" id="IPR036884">
    <property type="entry name" value="2Fe-2S-bd_dom_sf"/>
</dbReference>
<dbReference type="AlphaFoldDB" id="A0A2C9JDR6"/>
<feature type="binding site" evidence="14">
    <location>
        <position position="880"/>
    </location>
    <ligand>
        <name>Mo-molybdopterin</name>
        <dbReference type="ChEBI" id="CHEBI:71302"/>
    </ligand>
    <ligandPart>
        <name>Mo</name>
        <dbReference type="ChEBI" id="CHEBI:28685"/>
    </ligandPart>
</feature>
<dbReference type="InterPro" id="IPR016166">
    <property type="entry name" value="FAD-bd_PCMH"/>
</dbReference>
<dbReference type="Pfam" id="PF01315">
    <property type="entry name" value="Ald_Xan_dh_C"/>
    <property type="match status" value="1"/>
</dbReference>
<feature type="binding site" evidence="14">
    <location>
        <position position="40"/>
    </location>
    <ligand>
        <name>[2Fe-2S] cluster</name>
        <dbReference type="ChEBI" id="CHEBI:190135"/>
        <label>1</label>
    </ligand>
</feature>
<dbReference type="Pfam" id="PF02738">
    <property type="entry name" value="MoCoBD_1"/>
    <property type="match status" value="1"/>
</dbReference>
<dbReference type="InterPro" id="IPR000674">
    <property type="entry name" value="Ald_Oxase/Xan_DH_a/b"/>
</dbReference>
<feature type="binding site" evidence="14">
    <location>
        <position position="48"/>
    </location>
    <ligand>
        <name>[2Fe-2S] cluster</name>
        <dbReference type="ChEBI" id="CHEBI:190135"/>
        <label>1</label>
    </ligand>
</feature>
<keyword evidence="6 14" id="KW-0479">Metal-binding</keyword>
<gene>
    <name evidence="17" type="primary">106054344</name>
</gene>
<dbReference type="InterPro" id="IPR016169">
    <property type="entry name" value="FAD-bd_PCMH_sub2"/>
</dbReference>
<evidence type="ECO:0000256" key="14">
    <source>
        <dbReference type="PIRSR" id="PIRSR000127-3"/>
    </source>
</evidence>
<comment type="cofactor">
    <cofactor evidence="14">
        <name>[2Fe-2S] cluster</name>
        <dbReference type="ChEBI" id="CHEBI:190135"/>
    </cofactor>
    <text evidence="14">Binds 2 [2Fe-2S] clusters.</text>
</comment>
<dbReference type="InterPro" id="IPR016208">
    <property type="entry name" value="Ald_Oxase/xanthine_DH-like"/>
</dbReference>